<reference evidence="1" key="1">
    <citation type="submission" date="2020-05" db="EMBL/GenBank/DDBJ databases">
        <authorList>
            <person name="Chiriac C."/>
            <person name="Salcher M."/>
            <person name="Ghai R."/>
            <person name="Kavagutti S V."/>
        </authorList>
    </citation>
    <scope>NUCLEOTIDE SEQUENCE</scope>
</reference>
<organism evidence="1">
    <name type="scientific">freshwater metagenome</name>
    <dbReference type="NCBI Taxonomy" id="449393"/>
    <lineage>
        <taxon>unclassified sequences</taxon>
        <taxon>metagenomes</taxon>
        <taxon>ecological metagenomes</taxon>
    </lineage>
</organism>
<gene>
    <name evidence="1" type="ORF">UFOPK2958_00897</name>
</gene>
<dbReference type="EMBL" id="CAFAAB010000098">
    <property type="protein sequence ID" value="CAB4787143.1"/>
    <property type="molecule type" value="Genomic_DNA"/>
</dbReference>
<proteinExistence type="predicted"/>
<sequence>MSDPRAANLPETSRWARCRSWRGFIKGRVAEVKIGTPIKTMRPSLTEVESKMMLTTSQEASAPMNRGMTSKAPPIRIASIETVPTMSPGWISLVTAVPAVERCRPTNWIDRYVAVNQFVTANWWRMAPLTA</sequence>
<dbReference type="AlphaFoldDB" id="A0A6J6WV45"/>
<protein>
    <submittedName>
        <fullName evidence="1">Unannotated protein</fullName>
    </submittedName>
</protein>
<evidence type="ECO:0000313" key="1">
    <source>
        <dbReference type="EMBL" id="CAB4787143.1"/>
    </source>
</evidence>
<accession>A0A6J6WV45</accession>
<name>A0A6J6WV45_9ZZZZ</name>